<evidence type="ECO:0000256" key="2">
    <source>
        <dbReference type="RuleBase" id="RU362097"/>
    </source>
</evidence>
<keyword evidence="4" id="KW-1185">Reference proteome</keyword>
<dbReference type="NCBIfam" id="TIGR01845">
    <property type="entry name" value="outer_NodT"/>
    <property type="match status" value="1"/>
</dbReference>
<dbReference type="PROSITE" id="PS51257">
    <property type="entry name" value="PROKAR_LIPOPROTEIN"/>
    <property type="match status" value="1"/>
</dbReference>
<dbReference type="InterPro" id="IPR003423">
    <property type="entry name" value="OMP_efflux"/>
</dbReference>
<comment type="similarity">
    <text evidence="1 2">Belongs to the outer membrane factor (OMF) (TC 1.B.17) family.</text>
</comment>
<accession>A0ABW3R7C8</accession>
<evidence type="ECO:0000313" key="4">
    <source>
        <dbReference type="Proteomes" id="UP001597163"/>
    </source>
</evidence>
<dbReference type="PANTHER" id="PTHR30203:SF33">
    <property type="entry name" value="BLR4455 PROTEIN"/>
    <property type="match status" value="1"/>
</dbReference>
<gene>
    <name evidence="3" type="ORF">ACFQ2E_00785</name>
</gene>
<comment type="caution">
    <text evidence="3">The sequence shown here is derived from an EMBL/GenBank/DDBJ whole genome shotgun (WGS) entry which is preliminary data.</text>
</comment>
<feature type="signal peptide" evidence="2">
    <location>
        <begin position="1"/>
        <end position="24"/>
    </location>
</feature>
<organism evidence="3 4">
    <name type="scientific">Hwangdonia seohaensis</name>
    <dbReference type="NCBI Taxonomy" id="1240727"/>
    <lineage>
        <taxon>Bacteria</taxon>
        <taxon>Pseudomonadati</taxon>
        <taxon>Bacteroidota</taxon>
        <taxon>Flavobacteriia</taxon>
        <taxon>Flavobacteriales</taxon>
        <taxon>Flavobacteriaceae</taxon>
        <taxon>Hwangdonia</taxon>
    </lineage>
</organism>
<keyword evidence="2" id="KW-1134">Transmembrane beta strand</keyword>
<dbReference type="Proteomes" id="UP001597163">
    <property type="component" value="Unassembled WGS sequence"/>
</dbReference>
<evidence type="ECO:0000256" key="1">
    <source>
        <dbReference type="ARBA" id="ARBA00007613"/>
    </source>
</evidence>
<comment type="subcellular location">
    <subcellularLocation>
        <location evidence="2">Cell membrane</location>
        <topology evidence="2">Lipid-anchor</topology>
    </subcellularLocation>
</comment>
<dbReference type="InterPro" id="IPR010131">
    <property type="entry name" value="MdtP/NodT-like"/>
</dbReference>
<dbReference type="Pfam" id="PF02321">
    <property type="entry name" value="OEP"/>
    <property type="match status" value="2"/>
</dbReference>
<protein>
    <submittedName>
        <fullName evidence="3">Efflux transporter outer membrane subunit</fullName>
    </submittedName>
</protein>
<keyword evidence="2" id="KW-0564">Palmitate</keyword>
<dbReference type="EMBL" id="JBHTLJ010000001">
    <property type="protein sequence ID" value="MFD1160930.1"/>
    <property type="molecule type" value="Genomic_DNA"/>
</dbReference>
<dbReference type="SUPFAM" id="SSF56954">
    <property type="entry name" value="Outer membrane efflux proteins (OEP)"/>
    <property type="match status" value="1"/>
</dbReference>
<keyword evidence="2" id="KW-0812">Transmembrane</keyword>
<keyword evidence="2" id="KW-0449">Lipoprotein</keyword>
<name>A0ABW3R7C8_9FLAO</name>
<keyword evidence="2" id="KW-0472">Membrane</keyword>
<dbReference type="RefSeq" id="WP_311935146.1">
    <property type="nucleotide sequence ID" value="NZ_JAVSCK010000001.1"/>
</dbReference>
<dbReference type="PANTHER" id="PTHR30203">
    <property type="entry name" value="OUTER MEMBRANE CATION EFFLUX PROTEIN"/>
    <property type="match status" value="1"/>
</dbReference>
<keyword evidence="2" id="KW-0732">Signal</keyword>
<sequence length="470" mass="52197">MKKSIIIKFSFVIVLMLTLQSCFVAKEYAQPELTELNIDEAKFRTDNIQEDSLTMANVSWKTLFTDPVLTQYIEKGLENNIDIRVALQQIIASEAYFKQGKAGYYPSFSANAKYTHQELSENSQFGTAFGSSLDQYELTGALSWEADIWGKIRSSKRASQAGYLQTIAAHKAVKTRLIANIASVYYQLLAVDEQILITQQTIETRSHGLETSKALKDAGNGTEVSVKQTEALLYTAQAILVNLKNQSHILENTLAILLGDMPKEMQRSTLETQVITTDLPLGVPAQLLSNRPDVIAAEYNLRHAFELTNVARSNFYPSLTLSANGGFQSLDLDDLFNANSLFANMVGGLTQPILNGRKIKTEFEVSQARQEQARLNFVQSLLVASKEVSDAMFAYNSASQIIEIKQKEFDAYKLATDYSEELLNNGMANYLEVLRAEENALNSSLSLVNAKNSQLQAVVDLYQALGGGWK</sequence>
<dbReference type="Gene3D" id="1.20.1600.10">
    <property type="entry name" value="Outer membrane efflux proteins (OEP)"/>
    <property type="match status" value="1"/>
</dbReference>
<dbReference type="Gene3D" id="2.20.200.10">
    <property type="entry name" value="Outer membrane efflux proteins (OEP)"/>
    <property type="match status" value="1"/>
</dbReference>
<evidence type="ECO:0000313" key="3">
    <source>
        <dbReference type="EMBL" id="MFD1160930.1"/>
    </source>
</evidence>
<reference evidence="4" key="1">
    <citation type="journal article" date="2019" name="Int. J. Syst. Evol. Microbiol.">
        <title>The Global Catalogue of Microorganisms (GCM) 10K type strain sequencing project: providing services to taxonomists for standard genome sequencing and annotation.</title>
        <authorList>
            <consortium name="The Broad Institute Genomics Platform"/>
            <consortium name="The Broad Institute Genome Sequencing Center for Infectious Disease"/>
            <person name="Wu L."/>
            <person name="Ma J."/>
        </authorList>
    </citation>
    <scope>NUCLEOTIDE SEQUENCE [LARGE SCALE GENOMIC DNA]</scope>
    <source>
        <strain evidence="4">CCUG 63246</strain>
    </source>
</reference>
<feature type="chain" id="PRO_5044971438" evidence="2">
    <location>
        <begin position="25"/>
        <end position="470"/>
    </location>
</feature>
<proteinExistence type="inferred from homology"/>